<keyword evidence="9 12" id="KW-0675">Receptor</keyword>
<feature type="domain" description="NR LBD" evidence="14">
    <location>
        <begin position="232"/>
        <end position="458"/>
    </location>
</feature>
<evidence type="ECO:0000256" key="6">
    <source>
        <dbReference type="ARBA" id="ARBA00023015"/>
    </source>
</evidence>
<evidence type="ECO:0000256" key="8">
    <source>
        <dbReference type="ARBA" id="ARBA00023163"/>
    </source>
</evidence>
<dbReference type="FunFam" id="3.30.50.10:FF:000006">
    <property type="entry name" value="Nuclear receptor subfamily 5 group A member"/>
    <property type="match status" value="1"/>
</dbReference>
<evidence type="ECO:0000256" key="3">
    <source>
        <dbReference type="ARBA" id="ARBA00022723"/>
    </source>
</evidence>
<evidence type="ECO:0000259" key="14">
    <source>
        <dbReference type="PROSITE" id="PS51843"/>
    </source>
</evidence>
<dbReference type="GO" id="GO:0090575">
    <property type="term" value="C:RNA polymerase II transcription regulator complex"/>
    <property type="evidence" value="ECO:0007669"/>
    <property type="project" value="TreeGrafter"/>
</dbReference>
<dbReference type="PROSITE" id="PS51843">
    <property type="entry name" value="NR_LBD"/>
    <property type="match status" value="1"/>
</dbReference>
<dbReference type="InterPro" id="IPR016355">
    <property type="entry name" value="NR5-like"/>
</dbReference>
<dbReference type="PANTHER" id="PTHR24086">
    <property type="entry name" value="NUCLEAR RECEPTOR SUBFAMILY 5 GROUP A"/>
    <property type="match status" value="1"/>
</dbReference>
<keyword evidence="4 12" id="KW-0863">Zinc-finger</keyword>
<name>A0A3Q3XLH3_MOLML</name>
<dbReference type="OMA" id="HQEFACI"/>
<dbReference type="GO" id="GO:0008270">
    <property type="term" value="F:zinc ion binding"/>
    <property type="evidence" value="ECO:0007669"/>
    <property type="project" value="UniProtKB-KW"/>
</dbReference>
<evidence type="ECO:0000256" key="5">
    <source>
        <dbReference type="ARBA" id="ARBA00022833"/>
    </source>
</evidence>
<dbReference type="Pfam" id="PF00104">
    <property type="entry name" value="Hormone_recep"/>
    <property type="match status" value="1"/>
</dbReference>
<dbReference type="SUPFAM" id="SSF57716">
    <property type="entry name" value="Glucocorticoid receptor-like (DNA-binding domain)"/>
    <property type="match status" value="1"/>
</dbReference>
<dbReference type="Gene3D" id="1.10.565.10">
    <property type="entry name" value="Retinoid X Receptor"/>
    <property type="match status" value="1"/>
</dbReference>
<keyword evidence="10 12" id="KW-0539">Nucleus</keyword>
<dbReference type="InterPro" id="IPR013088">
    <property type="entry name" value="Znf_NHR/GATA"/>
</dbReference>
<evidence type="ECO:0000256" key="7">
    <source>
        <dbReference type="ARBA" id="ARBA00023125"/>
    </source>
</evidence>
<dbReference type="PIRSF" id="PIRSF002530">
    <property type="entry name" value="Nuc_orph_FTZ-F1"/>
    <property type="match status" value="1"/>
</dbReference>
<sequence>MYRMEDVPDASLEELCPVCGDKVSGYHYGLLTCESCKGFFKRTVQNKKKYTCAENQECRIDKTHRKQCPFCRFQKCLSVGMRLEAVRGDRLRGGRNKFGPMYKRDRALKQQKKALIQASGFRIENNRAFINHQRGLMFTGGLLPLPILHSTALHDPESDHISYQPASRFSLLPSNSLGPTEFASLSDGADKSEYINNCASSSDGSYQPYSRPFSPQGSRMPHLVMEFMRCDPDELLLQNKIATHLLQELKDWGKGESPNTFSLMCLIADQTLFSIVEWARTSIFFTHLNVSDQMKLLQNCWSELLLLDIISRQVLYGKEGYLLLVTGQEVSYLYVSSYAGPTLASLVKRGQELVERLHILKLNRQQLACMKFFILFNPDVKQLEDHQYVESVQEQVKGALLDYTLCKSPGLLGCFAHLLLCVSELRTLSSLAEDYLYCKHLNKEMPCNNLLFEMLHAKENCA</sequence>
<protein>
    <recommendedName>
        <fullName evidence="17">Nuclear receptor subfamily 5, group A, member 1b</fullName>
    </recommendedName>
</protein>
<evidence type="ECO:0000256" key="11">
    <source>
        <dbReference type="PIRSR" id="PIRSR002530-1"/>
    </source>
</evidence>
<keyword evidence="5 12" id="KW-0862">Zinc</keyword>
<evidence type="ECO:0000256" key="10">
    <source>
        <dbReference type="ARBA" id="ARBA00023242"/>
    </source>
</evidence>
<dbReference type="STRING" id="94237.ENSMMOP00000024826"/>
<feature type="binding site" evidence="11">
    <location>
        <position position="439"/>
    </location>
    <ligand>
        <name>a phospholipid derivative</name>
        <dbReference type="ChEBI" id="CHEBI:16247"/>
    </ligand>
</feature>
<keyword evidence="8 12" id="KW-0804">Transcription</keyword>
<dbReference type="CDD" id="cd06944">
    <property type="entry name" value="NR_LBD_Ftz-F1_like"/>
    <property type="match status" value="1"/>
</dbReference>
<evidence type="ECO:0000313" key="16">
    <source>
        <dbReference type="Proteomes" id="UP000261620"/>
    </source>
</evidence>
<dbReference type="InterPro" id="IPR035500">
    <property type="entry name" value="NHR-like_dom_sf"/>
</dbReference>
<comment type="subcellular location">
    <subcellularLocation>
        <location evidence="1 12">Nucleus</location>
    </subcellularLocation>
</comment>
<dbReference type="PRINTS" id="PR00047">
    <property type="entry name" value="STROIDFINGER"/>
</dbReference>
<keyword evidence="16" id="KW-1185">Reference proteome</keyword>
<dbReference type="InterPro" id="IPR001723">
    <property type="entry name" value="Nuclear_hrmn_rcpt"/>
</dbReference>
<dbReference type="CDD" id="cd07167">
    <property type="entry name" value="NR_DBD_Lrh-1_like"/>
    <property type="match status" value="1"/>
</dbReference>
<dbReference type="Pfam" id="PF00105">
    <property type="entry name" value="zf-C4"/>
    <property type="match status" value="1"/>
</dbReference>
<organism evidence="15 16">
    <name type="scientific">Mola mola</name>
    <name type="common">Ocean sunfish</name>
    <name type="synonym">Tetraodon mola</name>
    <dbReference type="NCBI Taxonomy" id="94237"/>
    <lineage>
        <taxon>Eukaryota</taxon>
        <taxon>Metazoa</taxon>
        <taxon>Chordata</taxon>
        <taxon>Craniata</taxon>
        <taxon>Vertebrata</taxon>
        <taxon>Euteleostomi</taxon>
        <taxon>Actinopterygii</taxon>
        <taxon>Neopterygii</taxon>
        <taxon>Teleostei</taxon>
        <taxon>Neoteleostei</taxon>
        <taxon>Acanthomorphata</taxon>
        <taxon>Eupercaria</taxon>
        <taxon>Tetraodontiformes</taxon>
        <taxon>Molidae</taxon>
        <taxon>Mola</taxon>
    </lineage>
</organism>
<dbReference type="SMART" id="SM00430">
    <property type="entry name" value="HOLI"/>
    <property type="match status" value="1"/>
</dbReference>
<dbReference type="AlphaFoldDB" id="A0A3Q3XLH3"/>
<dbReference type="GO" id="GO:0000978">
    <property type="term" value="F:RNA polymerase II cis-regulatory region sequence-specific DNA binding"/>
    <property type="evidence" value="ECO:0007669"/>
    <property type="project" value="TreeGrafter"/>
</dbReference>
<keyword evidence="3 12" id="KW-0479">Metal-binding</keyword>
<evidence type="ECO:0000313" key="15">
    <source>
        <dbReference type="Ensembl" id="ENSMMOP00000024826.1"/>
    </source>
</evidence>
<dbReference type="PROSITE" id="PS00031">
    <property type="entry name" value="NUCLEAR_REC_DBD_1"/>
    <property type="match status" value="1"/>
</dbReference>
<dbReference type="Proteomes" id="UP000261620">
    <property type="component" value="Unplaced"/>
</dbReference>
<keyword evidence="6 12" id="KW-0805">Transcription regulation</keyword>
<dbReference type="GO" id="GO:0009755">
    <property type="term" value="P:hormone-mediated signaling pathway"/>
    <property type="evidence" value="ECO:0007669"/>
    <property type="project" value="TreeGrafter"/>
</dbReference>
<reference evidence="15" key="1">
    <citation type="submission" date="2025-08" db="UniProtKB">
        <authorList>
            <consortium name="Ensembl"/>
        </authorList>
    </citation>
    <scope>IDENTIFICATION</scope>
</reference>
<dbReference type="InterPro" id="IPR000536">
    <property type="entry name" value="Nucl_hrmn_rcpt_lig-bd"/>
</dbReference>
<keyword evidence="7 12" id="KW-0238">DNA-binding</keyword>
<dbReference type="SMART" id="SM00399">
    <property type="entry name" value="ZnF_C4"/>
    <property type="match status" value="1"/>
</dbReference>
<evidence type="ECO:0000256" key="2">
    <source>
        <dbReference type="ARBA" id="ARBA00007536"/>
    </source>
</evidence>
<dbReference type="GO" id="GO:0004879">
    <property type="term" value="F:nuclear receptor activity"/>
    <property type="evidence" value="ECO:0007669"/>
    <property type="project" value="InterPro"/>
</dbReference>
<reference evidence="15" key="2">
    <citation type="submission" date="2025-09" db="UniProtKB">
        <authorList>
            <consortium name="Ensembl"/>
        </authorList>
    </citation>
    <scope>IDENTIFICATION</scope>
</reference>
<dbReference type="FunFam" id="1.10.565.10:FF:000011">
    <property type="entry name" value="Nuclear receptor subfamily 5, group A, member 2"/>
    <property type="match status" value="1"/>
</dbReference>
<dbReference type="Gene3D" id="3.30.50.10">
    <property type="entry name" value="Erythroid Transcription Factor GATA-1, subunit A"/>
    <property type="match status" value="1"/>
</dbReference>
<dbReference type="PANTHER" id="PTHR24086:SF48">
    <property type="entry name" value="FF1D-RELATED"/>
    <property type="match status" value="1"/>
</dbReference>
<dbReference type="PRINTS" id="PR00398">
    <property type="entry name" value="STRDHORMONER"/>
</dbReference>
<dbReference type="InterPro" id="IPR001628">
    <property type="entry name" value="Znf_hrmn_rcpt"/>
</dbReference>
<evidence type="ECO:0000259" key="13">
    <source>
        <dbReference type="PROSITE" id="PS51030"/>
    </source>
</evidence>
<dbReference type="Ensembl" id="ENSMMOT00000025243.1">
    <property type="protein sequence ID" value="ENSMMOP00000024826.1"/>
    <property type="gene ID" value="ENSMMOG00000018868.1"/>
</dbReference>
<dbReference type="PROSITE" id="PS51030">
    <property type="entry name" value="NUCLEAR_REC_DBD_2"/>
    <property type="match status" value="1"/>
</dbReference>
<proteinExistence type="inferred from homology"/>
<evidence type="ECO:0008006" key="17">
    <source>
        <dbReference type="Google" id="ProtNLM"/>
    </source>
</evidence>
<evidence type="ECO:0000256" key="12">
    <source>
        <dbReference type="RuleBase" id="RU004334"/>
    </source>
</evidence>
<dbReference type="SUPFAM" id="SSF48508">
    <property type="entry name" value="Nuclear receptor ligand-binding domain"/>
    <property type="match status" value="1"/>
</dbReference>
<accession>A0A3Q3XLH3</accession>
<feature type="binding site" evidence="11">
    <location>
        <begin position="340"/>
        <end position="343"/>
    </location>
    <ligand>
        <name>a phospholipid derivative</name>
        <dbReference type="ChEBI" id="CHEBI:16247"/>
    </ligand>
</feature>
<dbReference type="GO" id="GO:0009888">
    <property type="term" value="P:tissue development"/>
    <property type="evidence" value="ECO:0007669"/>
    <property type="project" value="TreeGrafter"/>
</dbReference>
<feature type="binding site" evidence="11">
    <location>
        <position position="435"/>
    </location>
    <ligand>
        <name>a phospholipid derivative</name>
        <dbReference type="ChEBI" id="CHEBI:16247"/>
    </ligand>
</feature>
<evidence type="ECO:0000256" key="9">
    <source>
        <dbReference type="ARBA" id="ARBA00023170"/>
    </source>
</evidence>
<evidence type="ECO:0000256" key="4">
    <source>
        <dbReference type="ARBA" id="ARBA00022771"/>
    </source>
</evidence>
<comment type="similarity">
    <text evidence="2">Belongs to the nuclear hormone receptor family. NR5 subfamily.</text>
</comment>
<evidence type="ECO:0000256" key="1">
    <source>
        <dbReference type="ARBA" id="ARBA00004123"/>
    </source>
</evidence>
<feature type="domain" description="Nuclear receptor" evidence="13">
    <location>
        <begin position="13"/>
        <end position="88"/>
    </location>
</feature>